<keyword evidence="1" id="KW-0812">Transmembrane</keyword>
<evidence type="ECO:0000313" key="3">
    <source>
        <dbReference type="Proteomes" id="UP000179807"/>
    </source>
</evidence>
<sequence length="147" mass="17486">MINKNLSSEILFTVNSHISIIVLSYNNFSGLTSINVSPLLLKLHHYCSLNKNHVYPVHPKRYNENLFPKLCLCSQQDTEIENDADIYFLYLRNNFYLIYGSSLLENTIFTLFLFQIKRFYFSSKNFKIRSYFSQMNKDDKENHKTNF</sequence>
<accession>A0A1J4L5K6</accession>
<keyword evidence="1" id="KW-0472">Membrane</keyword>
<proteinExistence type="predicted"/>
<dbReference type="GeneID" id="94831411"/>
<gene>
    <name evidence="2" type="ORF">TRFO_12565</name>
</gene>
<protein>
    <submittedName>
        <fullName evidence="2">Uncharacterized protein</fullName>
    </submittedName>
</protein>
<evidence type="ECO:0000256" key="1">
    <source>
        <dbReference type="SAM" id="Phobius"/>
    </source>
</evidence>
<dbReference type="EMBL" id="MLAK01000024">
    <property type="protein sequence ID" value="OHT17230.1"/>
    <property type="molecule type" value="Genomic_DNA"/>
</dbReference>
<organism evidence="2 3">
    <name type="scientific">Tritrichomonas foetus</name>
    <dbReference type="NCBI Taxonomy" id="1144522"/>
    <lineage>
        <taxon>Eukaryota</taxon>
        <taxon>Metamonada</taxon>
        <taxon>Parabasalia</taxon>
        <taxon>Tritrichomonadida</taxon>
        <taxon>Tritrichomonadidae</taxon>
        <taxon>Tritrichomonas</taxon>
    </lineage>
</organism>
<dbReference type="RefSeq" id="XP_068370366.1">
    <property type="nucleotide sequence ID" value="XM_068496707.1"/>
</dbReference>
<keyword evidence="1" id="KW-1133">Transmembrane helix</keyword>
<dbReference type="AlphaFoldDB" id="A0A1J4L5K6"/>
<keyword evidence="3" id="KW-1185">Reference proteome</keyword>
<reference evidence="2" key="1">
    <citation type="submission" date="2016-10" db="EMBL/GenBank/DDBJ databases">
        <authorList>
            <person name="Benchimol M."/>
            <person name="Almeida L.G."/>
            <person name="Vasconcelos A.T."/>
            <person name="Perreira-Neves A."/>
            <person name="Rosa I.A."/>
            <person name="Tasca T."/>
            <person name="Bogo M.R."/>
            <person name="de Souza W."/>
        </authorList>
    </citation>
    <scope>NUCLEOTIDE SEQUENCE [LARGE SCALE GENOMIC DNA]</scope>
    <source>
        <strain evidence="2">K</strain>
    </source>
</reference>
<comment type="caution">
    <text evidence="2">The sequence shown here is derived from an EMBL/GenBank/DDBJ whole genome shotgun (WGS) entry which is preliminary data.</text>
</comment>
<feature type="transmembrane region" description="Helical" evidence="1">
    <location>
        <begin position="96"/>
        <end position="114"/>
    </location>
</feature>
<dbReference type="VEuPathDB" id="TrichDB:TRFO_12565"/>
<name>A0A1J4L5K6_9EUKA</name>
<dbReference type="Proteomes" id="UP000179807">
    <property type="component" value="Unassembled WGS sequence"/>
</dbReference>
<evidence type="ECO:0000313" key="2">
    <source>
        <dbReference type="EMBL" id="OHT17230.1"/>
    </source>
</evidence>